<feature type="compositionally biased region" description="Low complexity" evidence="1">
    <location>
        <begin position="100"/>
        <end position="122"/>
    </location>
</feature>
<feature type="region of interest" description="Disordered" evidence="1">
    <location>
        <begin position="86"/>
        <end position="127"/>
    </location>
</feature>
<keyword evidence="3" id="KW-1185">Reference proteome</keyword>
<feature type="compositionally biased region" description="Basic and acidic residues" evidence="1">
    <location>
        <begin position="276"/>
        <end position="292"/>
    </location>
</feature>
<evidence type="ECO:0000313" key="2">
    <source>
        <dbReference type="EMBL" id="KAK3330781.1"/>
    </source>
</evidence>
<name>A0AAE0MFL3_9PEZI</name>
<reference evidence="2" key="2">
    <citation type="submission" date="2023-06" db="EMBL/GenBank/DDBJ databases">
        <authorList>
            <consortium name="Lawrence Berkeley National Laboratory"/>
            <person name="Haridas S."/>
            <person name="Hensen N."/>
            <person name="Bonometti L."/>
            <person name="Westerberg I."/>
            <person name="Brannstrom I.O."/>
            <person name="Guillou S."/>
            <person name="Cros-Aarteil S."/>
            <person name="Calhoun S."/>
            <person name="Kuo A."/>
            <person name="Mondo S."/>
            <person name="Pangilinan J."/>
            <person name="Riley R."/>
            <person name="Labutti K."/>
            <person name="Andreopoulos B."/>
            <person name="Lipzen A."/>
            <person name="Chen C."/>
            <person name="Yanf M."/>
            <person name="Daum C."/>
            <person name="Ng V."/>
            <person name="Clum A."/>
            <person name="Steindorff A."/>
            <person name="Ohm R."/>
            <person name="Martin F."/>
            <person name="Silar P."/>
            <person name="Natvig D."/>
            <person name="Lalanne C."/>
            <person name="Gautier V."/>
            <person name="Ament-Velasquez S.L."/>
            <person name="Kruys A."/>
            <person name="Hutchinson M.I."/>
            <person name="Powell A.J."/>
            <person name="Barry K."/>
            <person name="Miller A.N."/>
            <person name="Grigoriev I.V."/>
            <person name="Debuchy R."/>
            <person name="Gladieux P."/>
            <person name="Thoren M.H."/>
            <person name="Johannesson H."/>
        </authorList>
    </citation>
    <scope>NUCLEOTIDE SEQUENCE</scope>
    <source>
        <strain evidence="2">CBS 118394</strain>
    </source>
</reference>
<evidence type="ECO:0000256" key="1">
    <source>
        <dbReference type="SAM" id="MobiDB-lite"/>
    </source>
</evidence>
<dbReference type="Proteomes" id="UP001283341">
    <property type="component" value="Unassembled WGS sequence"/>
</dbReference>
<protein>
    <submittedName>
        <fullName evidence="2">HCNGP-like protein-domain-containing protein</fullName>
    </submittedName>
</protein>
<dbReference type="InterPro" id="IPR012479">
    <property type="entry name" value="SAP30BP"/>
</dbReference>
<organism evidence="2 3">
    <name type="scientific">Apodospora peruviana</name>
    <dbReference type="NCBI Taxonomy" id="516989"/>
    <lineage>
        <taxon>Eukaryota</taxon>
        <taxon>Fungi</taxon>
        <taxon>Dikarya</taxon>
        <taxon>Ascomycota</taxon>
        <taxon>Pezizomycotina</taxon>
        <taxon>Sordariomycetes</taxon>
        <taxon>Sordariomycetidae</taxon>
        <taxon>Sordariales</taxon>
        <taxon>Lasiosphaeriaceae</taxon>
        <taxon>Apodospora</taxon>
    </lineage>
</organism>
<feature type="compositionally biased region" description="Low complexity" evidence="1">
    <location>
        <begin position="296"/>
        <end position="312"/>
    </location>
</feature>
<dbReference type="EMBL" id="JAUEDM010000001">
    <property type="protein sequence ID" value="KAK3330781.1"/>
    <property type="molecule type" value="Genomic_DNA"/>
</dbReference>
<evidence type="ECO:0000313" key="3">
    <source>
        <dbReference type="Proteomes" id="UP001283341"/>
    </source>
</evidence>
<feature type="region of interest" description="Disordered" evidence="1">
    <location>
        <begin position="276"/>
        <end position="338"/>
    </location>
</feature>
<proteinExistence type="predicted"/>
<dbReference type="AlphaFoldDB" id="A0AAE0MFL3"/>
<feature type="region of interest" description="Disordered" evidence="1">
    <location>
        <begin position="1"/>
        <end position="65"/>
    </location>
</feature>
<dbReference type="Pfam" id="PF07818">
    <property type="entry name" value="HCNGP"/>
    <property type="match status" value="1"/>
</dbReference>
<dbReference type="PANTHER" id="PTHR13464">
    <property type="entry name" value="TRANSCRIPTIONAL REGULATOR PROTEIN HCNGP"/>
    <property type="match status" value="1"/>
</dbReference>
<accession>A0AAE0MFL3</accession>
<comment type="caution">
    <text evidence="2">The sequence shown here is derived from an EMBL/GenBank/DDBJ whole genome shotgun (WGS) entry which is preliminary data.</text>
</comment>
<dbReference type="GO" id="GO:0005634">
    <property type="term" value="C:nucleus"/>
    <property type="evidence" value="ECO:0007669"/>
    <property type="project" value="TreeGrafter"/>
</dbReference>
<sequence>MGLVQYESSDEEEDEQIQTQTKPQHRKEVAEGAFLIVNNDSTIPPSHGPASTSTSAPPAEIPYLPKSTTATCQSQHILYLPEPITAAPKLQPQPEPGTEPEPATGPVLGPALGPTLPPTTTTQSDGGQLLEDVDMSFLETTSGEEAPRSPYSATRTLLRDLTLPAVANMDIPPSPPSSPRPSGLDALNAKFDNFLCLKRTKGVHFNERLAASSGLRNPALTDKMLGFVGLETDFLLAEYDPALMGDPTEQYATTLPADLWDPKAFPEWAYKGALRKAQERGNKDRERQRGEPMEFVSAGAVAGTAGSGSVSSRPGTPGVPLNSSSGGAGVKRKSRFDT</sequence>
<feature type="compositionally biased region" description="Polar residues" evidence="1">
    <location>
        <begin position="38"/>
        <end position="56"/>
    </location>
</feature>
<gene>
    <name evidence="2" type="ORF">B0H66DRAFT_544846</name>
</gene>
<dbReference type="GO" id="GO:0006355">
    <property type="term" value="P:regulation of DNA-templated transcription"/>
    <property type="evidence" value="ECO:0007669"/>
    <property type="project" value="InterPro"/>
</dbReference>
<reference evidence="2" key="1">
    <citation type="journal article" date="2023" name="Mol. Phylogenet. Evol.">
        <title>Genome-scale phylogeny and comparative genomics of the fungal order Sordariales.</title>
        <authorList>
            <person name="Hensen N."/>
            <person name="Bonometti L."/>
            <person name="Westerberg I."/>
            <person name="Brannstrom I.O."/>
            <person name="Guillou S."/>
            <person name="Cros-Aarteil S."/>
            <person name="Calhoun S."/>
            <person name="Haridas S."/>
            <person name="Kuo A."/>
            <person name="Mondo S."/>
            <person name="Pangilinan J."/>
            <person name="Riley R."/>
            <person name="LaButti K."/>
            <person name="Andreopoulos B."/>
            <person name="Lipzen A."/>
            <person name="Chen C."/>
            <person name="Yan M."/>
            <person name="Daum C."/>
            <person name="Ng V."/>
            <person name="Clum A."/>
            <person name="Steindorff A."/>
            <person name="Ohm R.A."/>
            <person name="Martin F."/>
            <person name="Silar P."/>
            <person name="Natvig D.O."/>
            <person name="Lalanne C."/>
            <person name="Gautier V."/>
            <person name="Ament-Velasquez S.L."/>
            <person name="Kruys A."/>
            <person name="Hutchinson M.I."/>
            <person name="Powell A.J."/>
            <person name="Barry K."/>
            <person name="Miller A.N."/>
            <person name="Grigoriev I.V."/>
            <person name="Debuchy R."/>
            <person name="Gladieux P."/>
            <person name="Hiltunen Thoren M."/>
            <person name="Johannesson H."/>
        </authorList>
    </citation>
    <scope>NUCLEOTIDE SEQUENCE</scope>
    <source>
        <strain evidence="2">CBS 118394</strain>
    </source>
</reference>
<dbReference type="PANTHER" id="PTHR13464:SF0">
    <property type="entry name" value="SAP30-BINDING PROTEIN"/>
    <property type="match status" value="1"/>
</dbReference>